<keyword evidence="2" id="KW-0812">Transmembrane</keyword>
<feature type="transmembrane region" description="Helical" evidence="2">
    <location>
        <begin position="183"/>
        <end position="207"/>
    </location>
</feature>
<accession>A0A363UK21</accession>
<name>A0A363UK21_9GAMM</name>
<dbReference type="AlphaFoldDB" id="A0A363UK21"/>
<feature type="transmembrane region" description="Helical" evidence="2">
    <location>
        <begin position="425"/>
        <end position="443"/>
    </location>
</feature>
<dbReference type="PANTHER" id="PTHR34219">
    <property type="entry name" value="IRON-REGULATED INNER MEMBRANE PROTEIN-RELATED"/>
    <property type="match status" value="1"/>
</dbReference>
<evidence type="ECO:0000256" key="1">
    <source>
        <dbReference type="SAM" id="MobiDB-lite"/>
    </source>
</evidence>
<dbReference type="RefSeq" id="WP_109720384.1">
    <property type="nucleotide sequence ID" value="NZ_QEQK01000008.1"/>
</dbReference>
<keyword evidence="4" id="KW-1185">Reference proteome</keyword>
<keyword evidence="2" id="KW-1133">Transmembrane helix</keyword>
<feature type="transmembrane region" description="Helical" evidence="2">
    <location>
        <begin position="333"/>
        <end position="355"/>
    </location>
</feature>
<dbReference type="OrthoDB" id="9776609at2"/>
<evidence type="ECO:0000256" key="2">
    <source>
        <dbReference type="SAM" id="Phobius"/>
    </source>
</evidence>
<dbReference type="Proteomes" id="UP000251800">
    <property type="component" value="Unassembled WGS sequence"/>
</dbReference>
<gene>
    <name evidence="3" type="ORF">DEH80_10125</name>
</gene>
<evidence type="ECO:0000313" key="4">
    <source>
        <dbReference type="Proteomes" id="UP000251800"/>
    </source>
</evidence>
<reference evidence="3 4" key="1">
    <citation type="submission" date="2018-05" db="EMBL/GenBank/DDBJ databases">
        <title>Abyssibacter profundi OUC007T gen. nov., sp. nov, a marine bacterium isolated from seawater of the Mariana Trench.</title>
        <authorList>
            <person name="Zhou S."/>
        </authorList>
    </citation>
    <scope>NUCLEOTIDE SEQUENCE [LARGE SCALE GENOMIC DNA]</scope>
    <source>
        <strain evidence="3 4">OUC007</strain>
    </source>
</reference>
<feature type="transmembrane region" description="Helical" evidence="2">
    <location>
        <begin position="455"/>
        <end position="473"/>
    </location>
</feature>
<evidence type="ECO:0000313" key="3">
    <source>
        <dbReference type="EMBL" id="PWN55772.1"/>
    </source>
</evidence>
<feature type="transmembrane region" description="Helical" evidence="2">
    <location>
        <begin position="367"/>
        <end position="388"/>
    </location>
</feature>
<feature type="transmembrane region" description="Helical" evidence="2">
    <location>
        <begin position="394"/>
        <end position="413"/>
    </location>
</feature>
<feature type="region of interest" description="Disordered" evidence="1">
    <location>
        <begin position="480"/>
        <end position="499"/>
    </location>
</feature>
<dbReference type="PANTHER" id="PTHR34219:SF4">
    <property type="entry name" value="PEPSY DOMAIN-CONTAINING PROTEIN"/>
    <property type="match status" value="1"/>
</dbReference>
<dbReference type="EMBL" id="QEQK01000008">
    <property type="protein sequence ID" value="PWN55772.1"/>
    <property type="molecule type" value="Genomic_DNA"/>
</dbReference>
<dbReference type="Pfam" id="PF03929">
    <property type="entry name" value="PepSY_TM"/>
    <property type="match status" value="1"/>
</dbReference>
<keyword evidence="2" id="KW-0472">Membrane</keyword>
<organism evidence="3 4">
    <name type="scientific">Abyssibacter profundi</name>
    <dbReference type="NCBI Taxonomy" id="2182787"/>
    <lineage>
        <taxon>Bacteria</taxon>
        <taxon>Pseudomonadati</taxon>
        <taxon>Pseudomonadota</taxon>
        <taxon>Gammaproteobacteria</taxon>
        <taxon>Chromatiales</taxon>
        <taxon>Oceanococcaceae</taxon>
        <taxon>Abyssibacter</taxon>
    </lineage>
</organism>
<dbReference type="InterPro" id="IPR005625">
    <property type="entry name" value="PepSY-ass_TM"/>
</dbReference>
<comment type="caution">
    <text evidence="3">The sequence shown here is derived from an EMBL/GenBank/DDBJ whole genome shotgun (WGS) entry which is preliminary data.</text>
</comment>
<proteinExistence type="predicted"/>
<protein>
    <submittedName>
        <fullName evidence="3">Peptidase</fullName>
    </submittedName>
</protein>
<sequence>MLGSSAWVASLLQAHRAVALAASGLLYLLCLSGTLMVFHDEFARWEQPQISEFEQVTPAAVATATAAGLARVDETPHHFFIGLPVSGMPRMTVTADAQNWYANADGQLLGPVHAPWRDWLETLHYYLTLPGVLGLTLVGSLGVMMIALVGSGLLALPRLFRDAFRLRLRRSSQLAWTDLHNRVGVWASPMFFAIALTGAAIGLASAVSQAMAPTFSEGDTGAFFAPIFGSDMEGSEAPAPLAPADRALTRFHAEYPDLIPWYVSYHEPATEGQSAEILAKHPRRLIYGDNYAFDDAGQLQEPLGLSNGPLGQQLIAAFYPLHFGSYGGLVIKAAYALLGLLACVVIHSGLRIWLFKRAQRGRPSPRLAAAWNAIVWGGLAALAVLLLVTRSGLLGGQSLIPLFWGLLVAVLVLSQWQPGLDLRRGLCNATALLIGFTLAWDVATHGLLHRLTVVHGVRGGLGLLLLLCLVLGWRRPGRRLSDGQQDGPVQPAVSSASSS</sequence>
<feature type="transmembrane region" description="Helical" evidence="2">
    <location>
        <begin position="132"/>
        <end position="160"/>
    </location>
</feature>